<gene>
    <name evidence="2" type="ORF">LWI28_000893</name>
</gene>
<evidence type="ECO:0000313" key="2">
    <source>
        <dbReference type="EMBL" id="KAI9164725.1"/>
    </source>
</evidence>
<sequence>MLIYIDDIVLTCNNEEFIQTLIKKLSSEFALKDLGELHCFLGIEVQHFSSSMTLSQSQYTKDFLNRAKLLESSHFNTPMALKPQLTPQDFKQIKAKEYRSLVGALQYLTYTHPDIVQAVNKVCRKLQNPTEGDMRAVKRILHYLKGTMHYGIKFIAQSPPKLYGFCDAN</sequence>
<keyword evidence="3" id="KW-1185">Reference proteome</keyword>
<feature type="domain" description="Reverse transcriptase Ty1/copia-type" evidence="1">
    <location>
        <begin position="3"/>
        <end position="79"/>
    </location>
</feature>
<dbReference type="Pfam" id="PF07727">
    <property type="entry name" value="RVT_2"/>
    <property type="match status" value="1"/>
</dbReference>
<dbReference type="InterPro" id="IPR043502">
    <property type="entry name" value="DNA/RNA_pol_sf"/>
</dbReference>
<dbReference type="AlphaFoldDB" id="A0AAD5IH03"/>
<evidence type="ECO:0000259" key="1">
    <source>
        <dbReference type="Pfam" id="PF07727"/>
    </source>
</evidence>
<accession>A0AAD5IH03</accession>
<protein>
    <recommendedName>
        <fullName evidence="1">Reverse transcriptase Ty1/copia-type domain-containing protein</fullName>
    </recommendedName>
</protein>
<proteinExistence type="predicted"/>
<reference evidence="2" key="2">
    <citation type="submission" date="2023-02" db="EMBL/GenBank/DDBJ databases">
        <authorList>
            <person name="Swenson N.G."/>
            <person name="Wegrzyn J.L."/>
            <person name="Mcevoy S.L."/>
        </authorList>
    </citation>
    <scope>NUCLEOTIDE SEQUENCE</scope>
    <source>
        <strain evidence="2">91603</strain>
        <tissue evidence="2">Leaf</tissue>
    </source>
</reference>
<dbReference type="PANTHER" id="PTHR11439">
    <property type="entry name" value="GAG-POL-RELATED RETROTRANSPOSON"/>
    <property type="match status" value="1"/>
</dbReference>
<comment type="caution">
    <text evidence="2">The sequence shown here is derived from an EMBL/GenBank/DDBJ whole genome shotgun (WGS) entry which is preliminary data.</text>
</comment>
<reference evidence="2" key="1">
    <citation type="journal article" date="2022" name="Plant J.">
        <title>Strategies of tolerance reflected in two North American maple genomes.</title>
        <authorList>
            <person name="McEvoy S.L."/>
            <person name="Sezen U.U."/>
            <person name="Trouern-Trend A."/>
            <person name="McMahon S.M."/>
            <person name="Schaberg P.G."/>
            <person name="Yang J."/>
            <person name="Wegrzyn J.L."/>
            <person name="Swenson N.G."/>
        </authorList>
    </citation>
    <scope>NUCLEOTIDE SEQUENCE</scope>
    <source>
        <strain evidence="2">91603</strain>
    </source>
</reference>
<dbReference type="Proteomes" id="UP001064489">
    <property type="component" value="Chromosome 10"/>
</dbReference>
<name>A0AAD5IH03_ACENE</name>
<dbReference type="PANTHER" id="PTHR11439:SF455">
    <property type="entry name" value="RLK (RECEPTOR-LIKE PROTEIN KINASE) 8, PUTATIVE-RELATED"/>
    <property type="match status" value="1"/>
</dbReference>
<dbReference type="InterPro" id="IPR013103">
    <property type="entry name" value="RVT_2"/>
</dbReference>
<dbReference type="SUPFAM" id="SSF56672">
    <property type="entry name" value="DNA/RNA polymerases"/>
    <property type="match status" value="1"/>
</dbReference>
<dbReference type="EMBL" id="JAJSOW010000105">
    <property type="protein sequence ID" value="KAI9164725.1"/>
    <property type="molecule type" value="Genomic_DNA"/>
</dbReference>
<organism evidence="2 3">
    <name type="scientific">Acer negundo</name>
    <name type="common">Box elder</name>
    <dbReference type="NCBI Taxonomy" id="4023"/>
    <lineage>
        <taxon>Eukaryota</taxon>
        <taxon>Viridiplantae</taxon>
        <taxon>Streptophyta</taxon>
        <taxon>Embryophyta</taxon>
        <taxon>Tracheophyta</taxon>
        <taxon>Spermatophyta</taxon>
        <taxon>Magnoliopsida</taxon>
        <taxon>eudicotyledons</taxon>
        <taxon>Gunneridae</taxon>
        <taxon>Pentapetalae</taxon>
        <taxon>rosids</taxon>
        <taxon>malvids</taxon>
        <taxon>Sapindales</taxon>
        <taxon>Sapindaceae</taxon>
        <taxon>Hippocastanoideae</taxon>
        <taxon>Acereae</taxon>
        <taxon>Acer</taxon>
    </lineage>
</organism>
<evidence type="ECO:0000313" key="3">
    <source>
        <dbReference type="Proteomes" id="UP001064489"/>
    </source>
</evidence>